<gene>
    <name evidence="1" type="ORF">LTRI10_LOCUS11439</name>
</gene>
<reference evidence="1 2" key="1">
    <citation type="submission" date="2024-04" db="EMBL/GenBank/DDBJ databases">
        <authorList>
            <person name="Fracassetti M."/>
        </authorList>
    </citation>
    <scope>NUCLEOTIDE SEQUENCE [LARGE SCALE GENOMIC DNA]</scope>
</reference>
<name>A0AAV2D5T9_9ROSI</name>
<evidence type="ECO:0000313" key="2">
    <source>
        <dbReference type="Proteomes" id="UP001497516"/>
    </source>
</evidence>
<proteinExistence type="predicted"/>
<dbReference type="Proteomes" id="UP001497516">
    <property type="component" value="Chromosome 2"/>
</dbReference>
<keyword evidence="2" id="KW-1185">Reference proteome</keyword>
<dbReference type="EMBL" id="OZ034815">
    <property type="protein sequence ID" value="CAL1368157.1"/>
    <property type="molecule type" value="Genomic_DNA"/>
</dbReference>
<dbReference type="AlphaFoldDB" id="A0AAV2D5T9"/>
<sequence>MFVMRKQRRESPAEVTPLLTITSWMAPFTTRVPVLAANNGLQGRALYCISKAFTTAASKLEKIGWRYSNSRG</sequence>
<evidence type="ECO:0000313" key="1">
    <source>
        <dbReference type="EMBL" id="CAL1368157.1"/>
    </source>
</evidence>
<protein>
    <submittedName>
        <fullName evidence="1">Uncharacterized protein</fullName>
    </submittedName>
</protein>
<accession>A0AAV2D5T9</accession>
<organism evidence="1 2">
    <name type="scientific">Linum trigynum</name>
    <dbReference type="NCBI Taxonomy" id="586398"/>
    <lineage>
        <taxon>Eukaryota</taxon>
        <taxon>Viridiplantae</taxon>
        <taxon>Streptophyta</taxon>
        <taxon>Embryophyta</taxon>
        <taxon>Tracheophyta</taxon>
        <taxon>Spermatophyta</taxon>
        <taxon>Magnoliopsida</taxon>
        <taxon>eudicotyledons</taxon>
        <taxon>Gunneridae</taxon>
        <taxon>Pentapetalae</taxon>
        <taxon>rosids</taxon>
        <taxon>fabids</taxon>
        <taxon>Malpighiales</taxon>
        <taxon>Linaceae</taxon>
        <taxon>Linum</taxon>
    </lineage>
</organism>